<dbReference type="Proteomes" id="UP000277773">
    <property type="component" value="Unassembled WGS sequence"/>
</dbReference>
<evidence type="ECO:0000313" key="2">
    <source>
        <dbReference type="Proteomes" id="UP000277773"/>
    </source>
</evidence>
<dbReference type="RefSeq" id="WP_125852332.1">
    <property type="nucleotide sequence ID" value="NZ_RJPY01000013.1"/>
</dbReference>
<evidence type="ECO:0000313" key="1">
    <source>
        <dbReference type="EMBL" id="RSJ94855.1"/>
    </source>
</evidence>
<protein>
    <submittedName>
        <fullName evidence="1">Uncharacterized protein</fullName>
    </submittedName>
</protein>
<dbReference type="AlphaFoldDB" id="A0A3R9LQN2"/>
<sequence>MNEIIPIKSLEIKIDKNSKAPHVVLNGVDFINEKIGLRGLQIVWETNKGEIPEGIIRLDLFQREDSKCFREISISQSFEGGFIKRE</sequence>
<name>A0A3R9LQN2_STRMT</name>
<accession>A0A3R9LQN2</accession>
<gene>
    <name evidence="1" type="ORF">D8786_08635</name>
</gene>
<organism evidence="1 2">
    <name type="scientific">Streptococcus mitis</name>
    <dbReference type="NCBI Taxonomy" id="28037"/>
    <lineage>
        <taxon>Bacteria</taxon>
        <taxon>Bacillati</taxon>
        <taxon>Bacillota</taxon>
        <taxon>Bacilli</taxon>
        <taxon>Lactobacillales</taxon>
        <taxon>Streptococcaceae</taxon>
        <taxon>Streptococcus</taxon>
        <taxon>Streptococcus mitis group</taxon>
    </lineage>
</organism>
<comment type="caution">
    <text evidence="1">The sequence shown here is derived from an EMBL/GenBank/DDBJ whole genome shotgun (WGS) entry which is preliminary data.</text>
</comment>
<proteinExistence type="predicted"/>
<dbReference type="EMBL" id="RJPY01000013">
    <property type="protein sequence ID" value="RSJ94855.1"/>
    <property type="molecule type" value="Genomic_DNA"/>
</dbReference>
<reference evidence="1 2" key="1">
    <citation type="submission" date="2018-11" db="EMBL/GenBank/DDBJ databases">
        <title>Species Designations Belie Phenotypic and Genotypic Heterogeneity in Oral Streptococci.</title>
        <authorList>
            <person name="Velsko I."/>
        </authorList>
    </citation>
    <scope>NUCLEOTIDE SEQUENCE [LARGE SCALE GENOMIC DNA]</scope>
    <source>
        <strain evidence="1 2">BCC08</strain>
    </source>
</reference>